<evidence type="ECO:0000313" key="3">
    <source>
        <dbReference type="Proteomes" id="UP000001685"/>
    </source>
</evidence>
<dbReference type="eggNOG" id="ENOG50345V9">
    <property type="taxonomic scope" value="Bacteria"/>
</dbReference>
<evidence type="ECO:0000256" key="1">
    <source>
        <dbReference type="SAM" id="MobiDB-lite"/>
    </source>
</evidence>
<dbReference type="EMBL" id="AP009493">
    <property type="protein sequence ID" value="BAG21605.1"/>
    <property type="molecule type" value="Genomic_DNA"/>
</dbReference>
<sequence>MDAPINEQPPNAARLLPWAGTEGRPCYVIGDGHGKVSREADKVEALQLGMAYELLDHADDMVADDTSTTVQLRHVAAALTYSLRDVHRVARSRGLRLGIPDDFEPGHPSGPGLVRLRP</sequence>
<dbReference type="AlphaFoldDB" id="B1VWV9"/>
<name>B1VWV9_STRGG</name>
<gene>
    <name evidence="2" type="ordered locus">SGR_4776</name>
</gene>
<reference evidence="3" key="1">
    <citation type="journal article" date="2008" name="J. Bacteriol.">
        <title>Genome sequence of the streptomycin-producing microorganism Streptomyces griseus IFO 13350.</title>
        <authorList>
            <person name="Ohnishi Y."/>
            <person name="Ishikawa J."/>
            <person name="Hara H."/>
            <person name="Suzuki H."/>
            <person name="Ikenoya M."/>
            <person name="Ikeda H."/>
            <person name="Yamashita A."/>
            <person name="Hattori M."/>
            <person name="Horinouchi S."/>
        </authorList>
    </citation>
    <scope>NUCLEOTIDE SEQUENCE [LARGE SCALE GENOMIC DNA]</scope>
    <source>
        <strain evidence="3">JCM 4626 / NBRC 13350</strain>
    </source>
</reference>
<feature type="region of interest" description="Disordered" evidence="1">
    <location>
        <begin position="97"/>
        <end position="118"/>
    </location>
</feature>
<accession>B1VWV9</accession>
<evidence type="ECO:0000313" key="2">
    <source>
        <dbReference type="EMBL" id="BAG21605.1"/>
    </source>
</evidence>
<protein>
    <submittedName>
        <fullName evidence="2">Uncharacterized protein</fullName>
    </submittedName>
</protein>
<dbReference type="PATRIC" id="fig|455632.4.peg.4885"/>
<dbReference type="RefSeq" id="WP_012380854.1">
    <property type="nucleotide sequence ID" value="NC_010572.1"/>
</dbReference>
<proteinExistence type="predicted"/>
<dbReference type="HOGENOM" id="CLU_158014_1_0_11"/>
<organism evidence="2 3">
    <name type="scientific">Streptomyces griseus subsp. griseus (strain JCM 4626 / CBS 651.72 / NBRC 13350 / KCC S-0626 / ISP 5235)</name>
    <dbReference type="NCBI Taxonomy" id="455632"/>
    <lineage>
        <taxon>Bacteria</taxon>
        <taxon>Bacillati</taxon>
        <taxon>Actinomycetota</taxon>
        <taxon>Actinomycetes</taxon>
        <taxon>Kitasatosporales</taxon>
        <taxon>Streptomycetaceae</taxon>
        <taxon>Streptomyces</taxon>
    </lineage>
</organism>
<dbReference type="KEGG" id="sgr:SGR_4776"/>
<dbReference type="Proteomes" id="UP000001685">
    <property type="component" value="Chromosome"/>
</dbReference>